<keyword evidence="2" id="KW-1185">Reference proteome</keyword>
<name>A0A1W2TMS6_ROSNE</name>
<gene>
    <name evidence="1" type="ORF">SAMD00023353_3500620</name>
</gene>
<sequence length="53" mass="6011">MVGEKELPPLLRSNAVFAAHTEFNLKAKSKHAKAELCPIPHFELDLTYDWVTC</sequence>
<protein>
    <submittedName>
        <fullName evidence="1">Uncharacterized protein</fullName>
    </submittedName>
</protein>
<dbReference type="OrthoDB" id="4600308at2759"/>
<reference evidence="1" key="1">
    <citation type="submission" date="2016-03" db="EMBL/GenBank/DDBJ databases">
        <title>Draft genome sequence of Rosellinia necatrix.</title>
        <authorList>
            <person name="Kanematsu S."/>
        </authorList>
    </citation>
    <scope>NUCLEOTIDE SEQUENCE [LARGE SCALE GENOMIC DNA]</scope>
    <source>
        <strain evidence="1">W97</strain>
    </source>
</reference>
<proteinExistence type="predicted"/>
<dbReference type="Proteomes" id="UP000054516">
    <property type="component" value="Unassembled WGS sequence"/>
</dbReference>
<evidence type="ECO:0000313" key="2">
    <source>
        <dbReference type="Proteomes" id="UP000054516"/>
    </source>
</evidence>
<dbReference type="EMBL" id="DF977480">
    <property type="protein sequence ID" value="GAP89651.2"/>
    <property type="molecule type" value="Genomic_DNA"/>
</dbReference>
<accession>A0A1W2TMS6</accession>
<dbReference type="AlphaFoldDB" id="A0A1W2TMS6"/>
<organism evidence="1">
    <name type="scientific">Rosellinia necatrix</name>
    <name type="common">White root-rot fungus</name>
    <dbReference type="NCBI Taxonomy" id="77044"/>
    <lineage>
        <taxon>Eukaryota</taxon>
        <taxon>Fungi</taxon>
        <taxon>Dikarya</taxon>
        <taxon>Ascomycota</taxon>
        <taxon>Pezizomycotina</taxon>
        <taxon>Sordariomycetes</taxon>
        <taxon>Xylariomycetidae</taxon>
        <taxon>Xylariales</taxon>
        <taxon>Xylariaceae</taxon>
        <taxon>Rosellinia</taxon>
    </lineage>
</organism>
<evidence type="ECO:0000313" key="1">
    <source>
        <dbReference type="EMBL" id="GAP89651.2"/>
    </source>
</evidence>